<evidence type="ECO:0000313" key="7">
    <source>
        <dbReference type="Ensembl" id="ENSCUSP00005024208.1"/>
    </source>
</evidence>
<dbReference type="Pfam" id="PF00433">
    <property type="entry name" value="Pkinase_C"/>
    <property type="match status" value="1"/>
</dbReference>
<keyword evidence="2" id="KW-0808">Transferase</keyword>
<dbReference type="Proteomes" id="UP000694563">
    <property type="component" value="Chromosome 6"/>
</dbReference>
<dbReference type="Gene3D" id="3.30.200.20">
    <property type="entry name" value="Phosphorylase Kinase, domain 1"/>
    <property type="match status" value="1"/>
</dbReference>
<evidence type="ECO:0000256" key="2">
    <source>
        <dbReference type="ARBA" id="ARBA00022679"/>
    </source>
</evidence>
<name>A0A8C3V8V2_CATUS</name>
<keyword evidence="8" id="KW-1185">Reference proteome</keyword>
<reference evidence="7" key="3">
    <citation type="submission" date="2025-09" db="UniProtKB">
        <authorList>
            <consortium name="Ensembl"/>
        </authorList>
    </citation>
    <scope>IDENTIFICATION</scope>
</reference>
<proteinExistence type="predicted"/>
<reference evidence="7" key="2">
    <citation type="submission" date="2025-08" db="UniProtKB">
        <authorList>
            <consortium name="Ensembl"/>
        </authorList>
    </citation>
    <scope>IDENTIFICATION</scope>
</reference>
<feature type="domain" description="AGC-kinase C-terminal" evidence="6">
    <location>
        <begin position="54"/>
        <end position="110"/>
    </location>
</feature>
<dbReference type="SMART" id="SM00133">
    <property type="entry name" value="S_TK_X"/>
    <property type="match status" value="1"/>
</dbReference>
<evidence type="ECO:0000256" key="3">
    <source>
        <dbReference type="ARBA" id="ARBA00022741"/>
    </source>
</evidence>
<keyword evidence="3" id="KW-0547">Nucleotide-binding</keyword>
<organism evidence="7 8">
    <name type="scientific">Catharus ustulatus</name>
    <name type="common">Russet-backed thrush</name>
    <name type="synonym">Hylocichla ustulatus</name>
    <dbReference type="NCBI Taxonomy" id="91951"/>
    <lineage>
        <taxon>Eukaryota</taxon>
        <taxon>Metazoa</taxon>
        <taxon>Chordata</taxon>
        <taxon>Craniata</taxon>
        <taxon>Vertebrata</taxon>
        <taxon>Euteleostomi</taxon>
        <taxon>Archelosauria</taxon>
        <taxon>Archosauria</taxon>
        <taxon>Dinosauria</taxon>
        <taxon>Saurischia</taxon>
        <taxon>Theropoda</taxon>
        <taxon>Coelurosauria</taxon>
        <taxon>Aves</taxon>
        <taxon>Neognathae</taxon>
        <taxon>Neoaves</taxon>
        <taxon>Telluraves</taxon>
        <taxon>Australaves</taxon>
        <taxon>Passeriformes</taxon>
        <taxon>Turdidae</taxon>
        <taxon>Catharus</taxon>
    </lineage>
</organism>
<protein>
    <recommendedName>
        <fullName evidence="6">AGC-kinase C-terminal domain-containing protein</fullName>
    </recommendedName>
</protein>
<dbReference type="GO" id="GO:0004674">
    <property type="term" value="F:protein serine/threonine kinase activity"/>
    <property type="evidence" value="ECO:0007669"/>
    <property type="project" value="UniProtKB-KW"/>
</dbReference>
<evidence type="ECO:0000313" key="8">
    <source>
        <dbReference type="Proteomes" id="UP000694563"/>
    </source>
</evidence>
<accession>A0A8C3V8V2</accession>
<evidence type="ECO:0000256" key="4">
    <source>
        <dbReference type="ARBA" id="ARBA00022777"/>
    </source>
</evidence>
<dbReference type="GO" id="GO:0005524">
    <property type="term" value="F:ATP binding"/>
    <property type="evidence" value="ECO:0007669"/>
    <property type="project" value="UniProtKB-KW"/>
</dbReference>
<keyword evidence="1" id="KW-0723">Serine/threonine-protein kinase</keyword>
<dbReference type="InterPro" id="IPR000961">
    <property type="entry name" value="AGC-kinase_C"/>
</dbReference>
<dbReference type="Ensembl" id="ENSCUST00005025075.1">
    <property type="protein sequence ID" value="ENSCUSP00005024208.1"/>
    <property type="gene ID" value="ENSCUSG00005015143.1"/>
</dbReference>
<evidence type="ECO:0000259" key="6">
    <source>
        <dbReference type="SMART" id="SM00133"/>
    </source>
</evidence>
<keyword evidence="5" id="KW-0067">ATP-binding</keyword>
<evidence type="ECO:0000256" key="1">
    <source>
        <dbReference type="ARBA" id="ARBA00022527"/>
    </source>
</evidence>
<dbReference type="AlphaFoldDB" id="A0A8C3V8V2"/>
<evidence type="ECO:0000256" key="5">
    <source>
        <dbReference type="ARBA" id="ARBA00022840"/>
    </source>
</evidence>
<dbReference type="InterPro" id="IPR017892">
    <property type="entry name" value="Pkinase_C"/>
</dbReference>
<reference evidence="7" key="1">
    <citation type="submission" date="2020-10" db="EMBL/GenBank/DDBJ databases">
        <title>Catharus ustulatus (Swainson's thrush) genome, bCatUst1, primary haplotype v2.</title>
        <authorList>
            <person name="Delmore K."/>
            <person name="Vafadar M."/>
            <person name="Formenti G."/>
            <person name="Chow W."/>
            <person name="Pelan S."/>
            <person name="Howe K."/>
            <person name="Rhie A."/>
            <person name="Mountcastle J."/>
            <person name="Haase B."/>
            <person name="Fedrigo O."/>
            <person name="Jarvis E.D."/>
        </authorList>
    </citation>
    <scope>NUCLEOTIDE SEQUENCE [LARGE SCALE GENOMIC DNA]</scope>
</reference>
<keyword evidence="4" id="KW-0418">Kinase</keyword>
<sequence length="118" mass="13190">MGAGTWGGVTAQKQNLELPLSLNQRLREPAQYSTSWPGSGNVRLQCQYILLTSMSIKYLALGAGKTRKSKDDVSNFDPDFIKEEPILTPIEEGILPMINQDEFRNFSFTSPELVINLI</sequence>